<proteinExistence type="predicted"/>
<sequence>MAGSSEAGDHRENPPISGIVQHDSYIIDDRCAGRRAVCLYAVDHVSPRWLEKTCRASEPRTSCLLSNSLQDLKRHETSYPSRHASRYGIACRAILASAQAMARALVMIHNVSPLASHQGEPGSMPGRATGFSQVGIVPRTMPLFGGFSPGYPTEIASRQACSSAASARREDWLGKSGGSRGARRTSRGRANGRRRRAHVICKVGGALGAGPPRLIPHAKHSRRAELLMSGWDVVVRGGSLAGVEGRHGRVEGVRESDREREGKPARSYTHATARAKAAQEARDSQQHLTYGGAPECWEIPKKTGRPAASPLRNFHTRKSGGDPAGNRTRFLLGGGE</sequence>
<dbReference type="EMBL" id="JARBHB010000003">
    <property type="protein sequence ID" value="KAJ8891081.1"/>
    <property type="molecule type" value="Genomic_DNA"/>
</dbReference>
<reference evidence="2 3" key="1">
    <citation type="submission" date="2023-02" db="EMBL/GenBank/DDBJ databases">
        <title>LHISI_Scaffold_Assembly.</title>
        <authorList>
            <person name="Stuart O.P."/>
            <person name="Cleave R."/>
            <person name="Magrath M.J.L."/>
            <person name="Mikheyev A.S."/>
        </authorList>
    </citation>
    <scope>NUCLEOTIDE SEQUENCE [LARGE SCALE GENOMIC DNA]</scope>
    <source>
        <strain evidence="2">Daus_M_001</strain>
        <tissue evidence="2">Leg muscle</tissue>
    </source>
</reference>
<evidence type="ECO:0000313" key="2">
    <source>
        <dbReference type="EMBL" id="KAJ8891081.1"/>
    </source>
</evidence>
<accession>A0ABQ9I3Z4</accession>
<gene>
    <name evidence="2" type="ORF">PR048_010590</name>
</gene>
<dbReference type="Proteomes" id="UP001159363">
    <property type="component" value="Chromosome 3"/>
</dbReference>
<feature type="region of interest" description="Disordered" evidence="1">
    <location>
        <begin position="167"/>
        <end position="195"/>
    </location>
</feature>
<evidence type="ECO:0000313" key="3">
    <source>
        <dbReference type="Proteomes" id="UP001159363"/>
    </source>
</evidence>
<organism evidence="2 3">
    <name type="scientific">Dryococelus australis</name>
    <dbReference type="NCBI Taxonomy" id="614101"/>
    <lineage>
        <taxon>Eukaryota</taxon>
        <taxon>Metazoa</taxon>
        <taxon>Ecdysozoa</taxon>
        <taxon>Arthropoda</taxon>
        <taxon>Hexapoda</taxon>
        <taxon>Insecta</taxon>
        <taxon>Pterygota</taxon>
        <taxon>Neoptera</taxon>
        <taxon>Polyneoptera</taxon>
        <taxon>Phasmatodea</taxon>
        <taxon>Verophasmatodea</taxon>
        <taxon>Anareolatae</taxon>
        <taxon>Phasmatidae</taxon>
        <taxon>Eurycanthinae</taxon>
        <taxon>Dryococelus</taxon>
    </lineage>
</organism>
<evidence type="ECO:0000256" key="1">
    <source>
        <dbReference type="SAM" id="MobiDB-lite"/>
    </source>
</evidence>
<feature type="compositionally biased region" description="Basic and acidic residues" evidence="1">
    <location>
        <begin position="247"/>
        <end position="264"/>
    </location>
</feature>
<protein>
    <submittedName>
        <fullName evidence="2">Uncharacterized protein</fullName>
    </submittedName>
</protein>
<keyword evidence="3" id="KW-1185">Reference proteome</keyword>
<name>A0ABQ9I3Z4_9NEOP</name>
<feature type="region of interest" description="Disordered" evidence="1">
    <location>
        <begin position="247"/>
        <end position="336"/>
    </location>
</feature>
<feature type="compositionally biased region" description="Basic residues" evidence="1">
    <location>
        <begin position="181"/>
        <end position="195"/>
    </location>
</feature>
<comment type="caution">
    <text evidence="2">The sequence shown here is derived from an EMBL/GenBank/DDBJ whole genome shotgun (WGS) entry which is preliminary data.</text>
</comment>